<evidence type="ECO:0000259" key="1">
    <source>
        <dbReference type="PROSITE" id="PS51671"/>
    </source>
</evidence>
<name>A0A418X6Z6_9BURK</name>
<accession>A0A418X6Z6</accession>
<comment type="caution">
    <text evidence="2">The sequence shown here is derived from an EMBL/GenBank/DDBJ whole genome shotgun (WGS) entry which is preliminary data.</text>
</comment>
<dbReference type="Proteomes" id="UP000284006">
    <property type="component" value="Unassembled WGS sequence"/>
</dbReference>
<dbReference type="InterPro" id="IPR045865">
    <property type="entry name" value="ACT-like_dom_sf"/>
</dbReference>
<dbReference type="PANTHER" id="PTHR42706">
    <property type="entry name" value="FORMYLTETRAHYDROFOLATE DEFORMYLASE"/>
    <property type="match status" value="1"/>
</dbReference>
<dbReference type="OrthoDB" id="9806170at2"/>
<sequence length="104" mass="11618">MHPEYILTLSCLDQRGIVHRVSGFLAEHGCNIIDSAQFGDPESKLFFMRVHFKLEDARVGDAALRADFATLCDAMQMNGQLHDAGYKPRVVLMVSKIGHCLNDL</sequence>
<dbReference type="GO" id="GO:0006189">
    <property type="term" value="P:'de novo' IMP biosynthetic process"/>
    <property type="evidence" value="ECO:0007669"/>
    <property type="project" value="InterPro"/>
</dbReference>
<dbReference type="PRINTS" id="PR01575">
    <property type="entry name" value="FFH4HYDRLASE"/>
</dbReference>
<keyword evidence="3" id="KW-1185">Reference proteome</keyword>
<organism evidence="2 3">
    <name type="scientific">Massilia cavernae</name>
    <dbReference type="NCBI Taxonomy" id="2320864"/>
    <lineage>
        <taxon>Bacteria</taxon>
        <taxon>Pseudomonadati</taxon>
        <taxon>Pseudomonadota</taxon>
        <taxon>Betaproteobacteria</taxon>
        <taxon>Burkholderiales</taxon>
        <taxon>Oxalobacteraceae</taxon>
        <taxon>Telluria group</taxon>
        <taxon>Massilia</taxon>
    </lineage>
</organism>
<evidence type="ECO:0000313" key="3">
    <source>
        <dbReference type="Proteomes" id="UP000284006"/>
    </source>
</evidence>
<dbReference type="GO" id="GO:0008864">
    <property type="term" value="F:formyltetrahydrofolate deformylase activity"/>
    <property type="evidence" value="ECO:0007669"/>
    <property type="project" value="InterPro"/>
</dbReference>
<feature type="non-terminal residue" evidence="2">
    <location>
        <position position="104"/>
    </location>
</feature>
<feature type="domain" description="ACT" evidence="1">
    <location>
        <begin position="6"/>
        <end position="93"/>
    </location>
</feature>
<protein>
    <submittedName>
        <fullName evidence="2">ACT domain-containing protein</fullName>
    </submittedName>
</protein>
<dbReference type="PANTHER" id="PTHR42706:SF1">
    <property type="entry name" value="FORMYLTETRAHYDROFOLATE DEFORMYLASE 2, MITOCHONDRIAL"/>
    <property type="match status" value="1"/>
</dbReference>
<dbReference type="RefSeq" id="WP_119813275.1">
    <property type="nucleotide sequence ID" value="NZ_QYUP01000200.1"/>
</dbReference>
<dbReference type="InterPro" id="IPR002912">
    <property type="entry name" value="ACT_dom"/>
</dbReference>
<dbReference type="InterPro" id="IPR044074">
    <property type="entry name" value="PurU_ACT"/>
</dbReference>
<proteinExistence type="predicted"/>
<dbReference type="PROSITE" id="PS51671">
    <property type="entry name" value="ACT"/>
    <property type="match status" value="1"/>
</dbReference>
<dbReference type="CDD" id="cd04875">
    <property type="entry name" value="ACT_F4HF-DF"/>
    <property type="match status" value="1"/>
</dbReference>
<dbReference type="SUPFAM" id="SSF55021">
    <property type="entry name" value="ACT-like"/>
    <property type="match status" value="1"/>
</dbReference>
<dbReference type="Pfam" id="PF01842">
    <property type="entry name" value="ACT"/>
    <property type="match status" value="1"/>
</dbReference>
<dbReference type="EMBL" id="QYUP01000200">
    <property type="protein sequence ID" value="RJG08230.1"/>
    <property type="molecule type" value="Genomic_DNA"/>
</dbReference>
<gene>
    <name evidence="2" type="ORF">D3872_24850</name>
</gene>
<dbReference type="InterPro" id="IPR004810">
    <property type="entry name" value="PurU"/>
</dbReference>
<dbReference type="Gene3D" id="3.30.70.260">
    <property type="match status" value="1"/>
</dbReference>
<evidence type="ECO:0000313" key="2">
    <source>
        <dbReference type="EMBL" id="RJG08230.1"/>
    </source>
</evidence>
<dbReference type="AlphaFoldDB" id="A0A418X6Z6"/>
<reference evidence="2 3" key="1">
    <citation type="submission" date="2018-09" db="EMBL/GenBank/DDBJ databases">
        <authorList>
            <person name="Zhu H."/>
        </authorList>
    </citation>
    <scope>NUCLEOTIDE SEQUENCE [LARGE SCALE GENOMIC DNA]</scope>
    <source>
        <strain evidence="2 3">K1S02-61</strain>
    </source>
</reference>